<evidence type="ECO:0000313" key="3">
    <source>
        <dbReference type="Proteomes" id="UP000759131"/>
    </source>
</evidence>
<feature type="chain" id="PRO_5036211099" evidence="1">
    <location>
        <begin position="20"/>
        <end position="476"/>
    </location>
</feature>
<dbReference type="OrthoDB" id="6499762at2759"/>
<evidence type="ECO:0000313" key="2">
    <source>
        <dbReference type="EMBL" id="CAD7634839.1"/>
    </source>
</evidence>
<keyword evidence="1" id="KW-0732">Signal</keyword>
<keyword evidence="3" id="KW-1185">Reference proteome</keyword>
<feature type="signal peptide" evidence="1">
    <location>
        <begin position="1"/>
        <end position="19"/>
    </location>
</feature>
<dbReference type="AlphaFoldDB" id="A0A7R9L4J3"/>
<dbReference type="EMBL" id="CAJPIZ010015428">
    <property type="protein sequence ID" value="CAG2115269.1"/>
    <property type="molecule type" value="Genomic_DNA"/>
</dbReference>
<gene>
    <name evidence="2" type="ORF">OSB1V03_LOCUS15233</name>
</gene>
<protein>
    <submittedName>
        <fullName evidence="2">Uncharacterized protein</fullName>
    </submittedName>
</protein>
<sequence length="476" mass="53129">MRFVYILCPLLALIANGTGQRVTSSKAKCDNKTISTIDKQVGTLFSINGRAQLPETDRELSKYCTTSALTSESIGAYLKSCAGSFGPVMARELMAGTKKAYKQVCKRGASDSLTRDIMSSNKCWNKAAVKVSPCMQEFVDVLMVLPRVPDRDRMNMGCCHAYKLSTCAQRTLRKTKQCRKEHRQALDNLLANGPMVCGEYFGQNTRCSELIARTPKLDPQSYVRPKSLFVPAMQLMDSYRTIRCDAAAHQRMDRLAQRMLTLGTAEQIPETGAQLAQWCSVPMREAGFVYGYMESCLSDFAKFLVKLLAGQVAGNFQPYCSAQGVSKFDSKIIDDPMVREYVKAAKCGNKAESKLVECTNHLVDNVMGIVQAPDTQRIRMACCNAYQYRTCILNATLSTRGCSQKTVDWAERAVFENVEPAVNLMCLDHWTSTGKCVQLLADIPRMDPKTYVRPKSVFTPFMKLFDSFPAVDEYSK</sequence>
<proteinExistence type="predicted"/>
<dbReference type="EMBL" id="OC870003">
    <property type="protein sequence ID" value="CAD7634839.1"/>
    <property type="molecule type" value="Genomic_DNA"/>
</dbReference>
<organism evidence="2">
    <name type="scientific">Medioppia subpectinata</name>
    <dbReference type="NCBI Taxonomy" id="1979941"/>
    <lineage>
        <taxon>Eukaryota</taxon>
        <taxon>Metazoa</taxon>
        <taxon>Ecdysozoa</taxon>
        <taxon>Arthropoda</taxon>
        <taxon>Chelicerata</taxon>
        <taxon>Arachnida</taxon>
        <taxon>Acari</taxon>
        <taxon>Acariformes</taxon>
        <taxon>Sarcoptiformes</taxon>
        <taxon>Oribatida</taxon>
        <taxon>Brachypylina</taxon>
        <taxon>Oppioidea</taxon>
        <taxon>Oppiidae</taxon>
        <taxon>Medioppia</taxon>
    </lineage>
</organism>
<accession>A0A7R9L4J3</accession>
<reference evidence="2" key="1">
    <citation type="submission" date="2020-11" db="EMBL/GenBank/DDBJ databases">
        <authorList>
            <person name="Tran Van P."/>
        </authorList>
    </citation>
    <scope>NUCLEOTIDE SEQUENCE</scope>
</reference>
<evidence type="ECO:0000256" key="1">
    <source>
        <dbReference type="SAM" id="SignalP"/>
    </source>
</evidence>
<dbReference type="Proteomes" id="UP000759131">
    <property type="component" value="Unassembled WGS sequence"/>
</dbReference>
<dbReference type="PANTHER" id="PTHR33964:SF1">
    <property type="entry name" value="RE45066P"/>
    <property type="match status" value="1"/>
</dbReference>
<name>A0A7R9L4J3_9ACAR</name>
<dbReference type="PANTHER" id="PTHR33964">
    <property type="entry name" value="RE45066P-RELATED"/>
    <property type="match status" value="1"/>
</dbReference>